<keyword evidence="2" id="KW-1185">Reference proteome</keyword>
<comment type="caution">
    <text evidence="1">The sequence shown here is derived from an EMBL/GenBank/DDBJ whole genome shotgun (WGS) entry which is preliminary data.</text>
</comment>
<dbReference type="Proteomes" id="UP001630127">
    <property type="component" value="Unassembled WGS sequence"/>
</dbReference>
<proteinExistence type="predicted"/>
<protein>
    <submittedName>
        <fullName evidence="1">Uncharacterized protein</fullName>
    </submittedName>
</protein>
<name>A0ABD2ZXH6_9GENT</name>
<reference evidence="1 2" key="1">
    <citation type="submission" date="2024-11" db="EMBL/GenBank/DDBJ databases">
        <title>A near-complete genome assembly of Cinchona calisaya.</title>
        <authorList>
            <person name="Lian D.C."/>
            <person name="Zhao X.W."/>
            <person name="Wei L."/>
        </authorList>
    </citation>
    <scope>NUCLEOTIDE SEQUENCE [LARGE SCALE GENOMIC DNA]</scope>
    <source>
        <tissue evidence="1">Nenye</tissue>
    </source>
</reference>
<accession>A0ABD2ZXH6</accession>
<dbReference type="AlphaFoldDB" id="A0ABD2ZXH6"/>
<sequence length="106" mass="11854">MNSGQKDLVAHLSEFLVLLSTKESKMRSSICLILLVFTFVLSASWATSDSIYAKFYHYVNLKTDISIPFSNAFFTPNNASFSSFLESTAQNLRCLAPSNLSSFSRH</sequence>
<evidence type="ECO:0000313" key="1">
    <source>
        <dbReference type="EMBL" id="KAL3522930.1"/>
    </source>
</evidence>
<gene>
    <name evidence="1" type="ORF">ACH5RR_015764</name>
</gene>
<dbReference type="EMBL" id="JBJUIK010000007">
    <property type="protein sequence ID" value="KAL3522930.1"/>
    <property type="molecule type" value="Genomic_DNA"/>
</dbReference>
<evidence type="ECO:0000313" key="2">
    <source>
        <dbReference type="Proteomes" id="UP001630127"/>
    </source>
</evidence>
<organism evidence="1 2">
    <name type="scientific">Cinchona calisaya</name>
    <dbReference type="NCBI Taxonomy" id="153742"/>
    <lineage>
        <taxon>Eukaryota</taxon>
        <taxon>Viridiplantae</taxon>
        <taxon>Streptophyta</taxon>
        <taxon>Embryophyta</taxon>
        <taxon>Tracheophyta</taxon>
        <taxon>Spermatophyta</taxon>
        <taxon>Magnoliopsida</taxon>
        <taxon>eudicotyledons</taxon>
        <taxon>Gunneridae</taxon>
        <taxon>Pentapetalae</taxon>
        <taxon>asterids</taxon>
        <taxon>lamiids</taxon>
        <taxon>Gentianales</taxon>
        <taxon>Rubiaceae</taxon>
        <taxon>Cinchonoideae</taxon>
        <taxon>Cinchoneae</taxon>
        <taxon>Cinchona</taxon>
    </lineage>
</organism>